<gene>
    <name evidence="1" type="ORF">L1987_77288</name>
</gene>
<proteinExistence type="predicted"/>
<accession>A0ACB8Z9J3</accession>
<reference evidence="2" key="1">
    <citation type="journal article" date="2022" name="Mol. Ecol. Resour.">
        <title>The genomes of chicory, endive, great burdock and yacon provide insights into Asteraceae palaeo-polyploidization history and plant inulin production.</title>
        <authorList>
            <person name="Fan W."/>
            <person name="Wang S."/>
            <person name="Wang H."/>
            <person name="Wang A."/>
            <person name="Jiang F."/>
            <person name="Liu H."/>
            <person name="Zhao H."/>
            <person name="Xu D."/>
            <person name="Zhang Y."/>
        </authorList>
    </citation>
    <scope>NUCLEOTIDE SEQUENCE [LARGE SCALE GENOMIC DNA]</scope>
    <source>
        <strain evidence="2">cv. Yunnan</strain>
    </source>
</reference>
<sequence length="69" mass="8159">MSSKKKDDKILLSVRNIGDCFRFQGQDLYKSKLLVRNIGDCFLFQGQDLYKSKLVRDNISCAYLRRFDF</sequence>
<name>A0ACB8Z9J3_9ASTR</name>
<protein>
    <submittedName>
        <fullName evidence="1">Uncharacterized protein</fullName>
    </submittedName>
</protein>
<keyword evidence="2" id="KW-1185">Reference proteome</keyword>
<comment type="caution">
    <text evidence="1">The sequence shown here is derived from an EMBL/GenBank/DDBJ whole genome shotgun (WGS) entry which is preliminary data.</text>
</comment>
<dbReference type="Proteomes" id="UP001056120">
    <property type="component" value="Linkage Group LG26"/>
</dbReference>
<dbReference type="EMBL" id="CM042043">
    <property type="protein sequence ID" value="KAI3694324.1"/>
    <property type="molecule type" value="Genomic_DNA"/>
</dbReference>
<organism evidence="1 2">
    <name type="scientific">Smallanthus sonchifolius</name>
    <dbReference type="NCBI Taxonomy" id="185202"/>
    <lineage>
        <taxon>Eukaryota</taxon>
        <taxon>Viridiplantae</taxon>
        <taxon>Streptophyta</taxon>
        <taxon>Embryophyta</taxon>
        <taxon>Tracheophyta</taxon>
        <taxon>Spermatophyta</taxon>
        <taxon>Magnoliopsida</taxon>
        <taxon>eudicotyledons</taxon>
        <taxon>Gunneridae</taxon>
        <taxon>Pentapetalae</taxon>
        <taxon>asterids</taxon>
        <taxon>campanulids</taxon>
        <taxon>Asterales</taxon>
        <taxon>Asteraceae</taxon>
        <taxon>Asteroideae</taxon>
        <taxon>Heliantheae alliance</taxon>
        <taxon>Millerieae</taxon>
        <taxon>Smallanthus</taxon>
    </lineage>
</organism>
<evidence type="ECO:0000313" key="1">
    <source>
        <dbReference type="EMBL" id="KAI3694324.1"/>
    </source>
</evidence>
<reference evidence="1 2" key="2">
    <citation type="journal article" date="2022" name="Mol. Ecol. Resour.">
        <title>The genomes of chicory, endive, great burdock and yacon provide insights into Asteraceae paleo-polyploidization history and plant inulin production.</title>
        <authorList>
            <person name="Fan W."/>
            <person name="Wang S."/>
            <person name="Wang H."/>
            <person name="Wang A."/>
            <person name="Jiang F."/>
            <person name="Liu H."/>
            <person name="Zhao H."/>
            <person name="Xu D."/>
            <person name="Zhang Y."/>
        </authorList>
    </citation>
    <scope>NUCLEOTIDE SEQUENCE [LARGE SCALE GENOMIC DNA]</scope>
    <source>
        <strain evidence="2">cv. Yunnan</strain>
        <tissue evidence="1">Leaves</tissue>
    </source>
</reference>
<evidence type="ECO:0000313" key="2">
    <source>
        <dbReference type="Proteomes" id="UP001056120"/>
    </source>
</evidence>